<gene>
    <name evidence="2" type="ORF">ZIOFF_011221</name>
</gene>
<dbReference type="Proteomes" id="UP000734854">
    <property type="component" value="Unassembled WGS sequence"/>
</dbReference>
<comment type="caution">
    <text evidence="2">The sequence shown here is derived from an EMBL/GenBank/DDBJ whole genome shotgun (WGS) entry which is preliminary data.</text>
</comment>
<dbReference type="EMBL" id="JACMSC010000003">
    <property type="protein sequence ID" value="KAG6529029.1"/>
    <property type="molecule type" value="Genomic_DNA"/>
</dbReference>
<dbReference type="InterPro" id="IPR007493">
    <property type="entry name" value="DUF538"/>
</dbReference>
<evidence type="ECO:0000313" key="2">
    <source>
        <dbReference type="EMBL" id="KAG6529029.1"/>
    </source>
</evidence>
<dbReference type="InterPro" id="IPR036758">
    <property type="entry name" value="At5g01610-like"/>
</dbReference>
<reference evidence="2 3" key="1">
    <citation type="submission" date="2020-08" db="EMBL/GenBank/DDBJ databases">
        <title>Plant Genome Project.</title>
        <authorList>
            <person name="Zhang R.-G."/>
        </authorList>
    </citation>
    <scope>NUCLEOTIDE SEQUENCE [LARGE SCALE GENOMIC DNA]</scope>
    <source>
        <tissue evidence="2">Rhizome</tissue>
    </source>
</reference>
<organism evidence="2 3">
    <name type="scientific">Zingiber officinale</name>
    <name type="common">Ginger</name>
    <name type="synonym">Amomum zingiber</name>
    <dbReference type="NCBI Taxonomy" id="94328"/>
    <lineage>
        <taxon>Eukaryota</taxon>
        <taxon>Viridiplantae</taxon>
        <taxon>Streptophyta</taxon>
        <taxon>Embryophyta</taxon>
        <taxon>Tracheophyta</taxon>
        <taxon>Spermatophyta</taxon>
        <taxon>Magnoliopsida</taxon>
        <taxon>Liliopsida</taxon>
        <taxon>Zingiberales</taxon>
        <taxon>Zingiberaceae</taxon>
        <taxon>Zingiber</taxon>
    </lineage>
</organism>
<keyword evidence="1" id="KW-0732">Signal</keyword>
<dbReference type="Gene3D" id="2.30.240.10">
    <property type="entry name" value="At5g01610-like"/>
    <property type="match status" value="1"/>
</dbReference>
<dbReference type="Pfam" id="PF04398">
    <property type="entry name" value="DUF538"/>
    <property type="match status" value="1"/>
</dbReference>
<name>A0A8J5HIB7_ZINOF</name>
<keyword evidence="3" id="KW-1185">Reference proteome</keyword>
<evidence type="ECO:0000313" key="3">
    <source>
        <dbReference type="Proteomes" id="UP000734854"/>
    </source>
</evidence>
<dbReference type="Gene3D" id="1.20.58.1520">
    <property type="match status" value="1"/>
</dbReference>
<proteinExistence type="predicted"/>
<dbReference type="AlphaFoldDB" id="A0A8J5HIB7"/>
<sequence length="400" mass="44705">MPLKDLALLLAFPNPSGFSFPIAKSSSLLLLLSLFFPSSLSATVTAQSSASPYNSSTVYDILQEYNLPPGILPDTVKSFSIASNGYFVIDLYGECYVDFEYAVYYAPRVSGFLSYSSISNIEGVQIRSYLIWYGVSYIKVDLPYSDFVYIQFGWVTRKLGIAQFQHIHSCRGNLSLFQCAKKVARSTFEDGNKYNSSRGAHLNLKRAEKARILVNKIPPLVDTLVGKTHAWEEDRGMLFIYILLAYGNRGVKPLFVIPHEKVREDVEEVVGDDTHILFITTPGQLAALVDDAIRVIATNTAALQLANARNKLRSFFLYRWRKDYSIFTSQCTPPSSTATSRLATSCSTADGRLRSLTSTLRFIVGRKNSAFASLPNQEVSERASWALKMMGTKNDHMYLT</sequence>
<dbReference type="PANTHER" id="PTHR31676">
    <property type="entry name" value="T31J12.3 PROTEIN-RELATED"/>
    <property type="match status" value="1"/>
</dbReference>
<evidence type="ECO:0000256" key="1">
    <source>
        <dbReference type="SAM" id="SignalP"/>
    </source>
</evidence>
<dbReference type="Pfam" id="PF03999">
    <property type="entry name" value="MAP65_ASE1"/>
    <property type="match status" value="1"/>
</dbReference>
<feature type="chain" id="PRO_5035267254" evidence="1">
    <location>
        <begin position="42"/>
        <end position="400"/>
    </location>
</feature>
<protein>
    <submittedName>
        <fullName evidence="2">Uncharacterized protein</fullName>
    </submittedName>
</protein>
<accession>A0A8J5HIB7</accession>
<dbReference type="PANTHER" id="PTHR31676:SF71">
    <property type="entry name" value="EXPRESSED PROTEIN"/>
    <property type="match status" value="1"/>
</dbReference>
<dbReference type="SUPFAM" id="SSF141562">
    <property type="entry name" value="At5g01610-like"/>
    <property type="match status" value="1"/>
</dbReference>
<feature type="signal peptide" evidence="1">
    <location>
        <begin position="1"/>
        <end position="41"/>
    </location>
</feature>